<name>A0A7J9GAB0_9ROSI</name>
<comment type="caution">
    <text evidence="2">The sequence shown here is derived from an EMBL/GenBank/DDBJ whole genome shotgun (WGS) entry which is preliminary data.</text>
</comment>
<dbReference type="AlphaFoldDB" id="A0A7J9GAB0"/>
<dbReference type="InterPro" id="IPR040256">
    <property type="entry name" value="At4g02000-like"/>
</dbReference>
<gene>
    <name evidence="2" type="ORF">Gohar_018598</name>
</gene>
<reference evidence="2 3" key="1">
    <citation type="journal article" date="2019" name="Genome Biol. Evol.">
        <title>Insights into the evolution of the New World diploid cottons (Gossypium, subgenus Houzingenia) based on genome sequencing.</title>
        <authorList>
            <person name="Grover C.E."/>
            <person name="Arick M.A. 2nd"/>
            <person name="Thrash A."/>
            <person name="Conover J.L."/>
            <person name="Sanders W.S."/>
            <person name="Peterson D.G."/>
            <person name="Frelichowski J.E."/>
            <person name="Scheffler J.A."/>
            <person name="Scheffler B.E."/>
            <person name="Wendel J.F."/>
        </authorList>
    </citation>
    <scope>NUCLEOTIDE SEQUENCE [LARGE SCALE GENOMIC DNA]</scope>
    <source>
        <strain evidence="2">0</strain>
        <tissue evidence="2">Leaf</tissue>
    </source>
</reference>
<proteinExistence type="predicted"/>
<dbReference type="Pfam" id="PF14111">
    <property type="entry name" value="DUF4283"/>
    <property type="match status" value="1"/>
</dbReference>
<dbReference type="PANTHER" id="PTHR31286:SF153">
    <property type="entry name" value="DUF4283 DOMAIN PROTEIN"/>
    <property type="match status" value="1"/>
</dbReference>
<organism evidence="2 3">
    <name type="scientific">Gossypium harknessii</name>
    <dbReference type="NCBI Taxonomy" id="34285"/>
    <lineage>
        <taxon>Eukaryota</taxon>
        <taxon>Viridiplantae</taxon>
        <taxon>Streptophyta</taxon>
        <taxon>Embryophyta</taxon>
        <taxon>Tracheophyta</taxon>
        <taxon>Spermatophyta</taxon>
        <taxon>Magnoliopsida</taxon>
        <taxon>eudicotyledons</taxon>
        <taxon>Gunneridae</taxon>
        <taxon>Pentapetalae</taxon>
        <taxon>rosids</taxon>
        <taxon>malvids</taxon>
        <taxon>Malvales</taxon>
        <taxon>Malvaceae</taxon>
        <taxon>Malvoideae</taxon>
        <taxon>Gossypium</taxon>
    </lineage>
</organism>
<dbReference type="EMBL" id="JABFAD010000003">
    <property type="protein sequence ID" value="MBA0794248.1"/>
    <property type="molecule type" value="Genomic_DNA"/>
</dbReference>
<accession>A0A7J9GAB0</accession>
<protein>
    <recommendedName>
        <fullName evidence="1">DUF4283 domain-containing protein</fullName>
    </recommendedName>
</protein>
<keyword evidence="3" id="KW-1185">Reference proteome</keyword>
<evidence type="ECO:0000259" key="1">
    <source>
        <dbReference type="Pfam" id="PF14111"/>
    </source>
</evidence>
<dbReference type="Proteomes" id="UP000593560">
    <property type="component" value="Unassembled WGS sequence"/>
</dbReference>
<dbReference type="InterPro" id="IPR025558">
    <property type="entry name" value="DUF4283"/>
</dbReference>
<dbReference type="PANTHER" id="PTHR31286">
    <property type="entry name" value="GLYCINE-RICH CELL WALL STRUCTURAL PROTEIN 1.8-LIKE"/>
    <property type="match status" value="1"/>
</dbReference>
<dbReference type="OrthoDB" id="1750469at2759"/>
<sequence>MVLNKVIDYIKRDYNISHVTIQIERQCESMAQDSLIKDSKRKMMDMEDELANLKLADEEDDLVKALTNSVVHFPSLRNVFAEFWHPIEGVTISEIEDKRIFFRFYNELDLNRVINGIPWFFNRHLVLFHRLRKGEDPIQVPLFNTSFWVQIHNLPLGCMSEGMTRQLGNFVGDFMDYVAIIVTRGIKKFMKIQVRLDVRNPLRRRK</sequence>
<evidence type="ECO:0000313" key="2">
    <source>
        <dbReference type="EMBL" id="MBA0794248.1"/>
    </source>
</evidence>
<feature type="domain" description="DUF4283" evidence="1">
    <location>
        <begin position="66"/>
        <end position="137"/>
    </location>
</feature>
<evidence type="ECO:0000313" key="3">
    <source>
        <dbReference type="Proteomes" id="UP000593560"/>
    </source>
</evidence>